<feature type="binding site" evidence="15">
    <location>
        <position position="488"/>
    </location>
    <ligand>
        <name>Mg(2+)</name>
        <dbReference type="ChEBI" id="CHEBI:18420"/>
        <note>shared with alpha subunit</note>
    </ligand>
</feature>
<feature type="binding site" evidence="15">
    <location>
        <position position="479"/>
    </location>
    <ligand>
        <name>Mg(2+)</name>
        <dbReference type="ChEBI" id="CHEBI:18420"/>
        <note>shared with alpha subunit</note>
    </ligand>
</feature>
<dbReference type="GO" id="GO:0009328">
    <property type="term" value="C:phenylalanine-tRNA ligase complex"/>
    <property type="evidence" value="ECO:0007669"/>
    <property type="project" value="TreeGrafter"/>
</dbReference>
<evidence type="ECO:0000256" key="9">
    <source>
        <dbReference type="ARBA" id="ARBA00022840"/>
    </source>
</evidence>
<dbReference type="Gene3D" id="3.30.930.10">
    <property type="entry name" value="Bira Bifunctional Protein, Domain 2"/>
    <property type="match status" value="1"/>
</dbReference>
<dbReference type="InterPro" id="IPR012340">
    <property type="entry name" value="NA-bd_OB-fold"/>
</dbReference>
<evidence type="ECO:0000256" key="13">
    <source>
        <dbReference type="ARBA" id="ARBA00023146"/>
    </source>
</evidence>
<dbReference type="InterPro" id="IPR041616">
    <property type="entry name" value="PheRS_beta_core"/>
</dbReference>
<dbReference type="SUPFAM" id="SSF56037">
    <property type="entry name" value="PheT/TilS domain"/>
    <property type="match status" value="1"/>
</dbReference>
<dbReference type="Gene3D" id="3.30.70.380">
    <property type="entry name" value="Ferrodoxin-fold anticodon-binding domain"/>
    <property type="match status" value="1"/>
</dbReference>
<evidence type="ECO:0000256" key="10">
    <source>
        <dbReference type="ARBA" id="ARBA00022842"/>
    </source>
</evidence>
<dbReference type="GO" id="GO:0005524">
    <property type="term" value="F:ATP binding"/>
    <property type="evidence" value="ECO:0007669"/>
    <property type="project" value="UniProtKB-UniRule"/>
</dbReference>
<dbReference type="PANTHER" id="PTHR10947:SF0">
    <property type="entry name" value="PHENYLALANINE--TRNA LIGASE BETA SUBUNIT"/>
    <property type="match status" value="1"/>
</dbReference>
<reference evidence="20" key="1">
    <citation type="journal article" date="2012" name="Science">
        <title>Fermentation, hydrogen, and sulfur metabolism in multiple uncultivated bacterial phyla.</title>
        <authorList>
            <person name="Wrighton K.C."/>
            <person name="Thomas B.C."/>
            <person name="Sharon I."/>
            <person name="Miller C.S."/>
            <person name="Castelle C.J."/>
            <person name="VerBerkmoes N.C."/>
            <person name="Wilkins M.J."/>
            <person name="Hettich R.L."/>
            <person name="Lipton M.S."/>
            <person name="Williams K.H."/>
            <person name="Long P.E."/>
            <person name="Banfield J.F."/>
        </authorList>
    </citation>
    <scope>NUCLEOTIDE SEQUENCE [LARGE SCALE GENOMIC DNA]</scope>
</reference>
<feature type="domain" description="TRNA-binding" evidence="17">
    <location>
        <begin position="43"/>
        <end position="156"/>
    </location>
</feature>
<dbReference type="InterPro" id="IPR009061">
    <property type="entry name" value="DNA-bd_dom_put_sf"/>
</dbReference>
<dbReference type="InterPro" id="IPR002547">
    <property type="entry name" value="tRNA-bd_dom"/>
</dbReference>
<evidence type="ECO:0000256" key="8">
    <source>
        <dbReference type="ARBA" id="ARBA00022741"/>
    </source>
</evidence>
<name>K2ADB6_9BACT</name>
<dbReference type="Pfam" id="PF17759">
    <property type="entry name" value="tRNA_synthFbeta"/>
    <property type="match status" value="1"/>
</dbReference>
<dbReference type="SUPFAM" id="SSF46955">
    <property type="entry name" value="Putative DNA-binding domain"/>
    <property type="match status" value="1"/>
</dbReference>
<dbReference type="Pfam" id="PF03147">
    <property type="entry name" value="FDX-ACB"/>
    <property type="match status" value="1"/>
</dbReference>
<dbReference type="InterPro" id="IPR036690">
    <property type="entry name" value="Fdx_antiC-bd_sf"/>
</dbReference>
<evidence type="ECO:0000256" key="6">
    <source>
        <dbReference type="ARBA" id="ARBA00022598"/>
    </source>
</evidence>
<dbReference type="GO" id="GO:0006432">
    <property type="term" value="P:phenylalanyl-tRNA aminoacylation"/>
    <property type="evidence" value="ECO:0007669"/>
    <property type="project" value="UniProtKB-UniRule"/>
</dbReference>
<proteinExistence type="inferred from homology"/>
<dbReference type="AlphaFoldDB" id="K2ADB6"/>
<evidence type="ECO:0000259" key="17">
    <source>
        <dbReference type="PROSITE" id="PS50886"/>
    </source>
</evidence>
<dbReference type="SMART" id="SM00873">
    <property type="entry name" value="B3_4"/>
    <property type="match status" value="1"/>
</dbReference>
<keyword evidence="10 15" id="KW-0460">Magnesium</keyword>
<dbReference type="PROSITE" id="PS51447">
    <property type="entry name" value="FDX_ACB"/>
    <property type="match status" value="1"/>
</dbReference>
<feature type="domain" description="B5" evidence="19">
    <location>
        <begin position="424"/>
        <end position="501"/>
    </location>
</feature>
<dbReference type="NCBIfam" id="TIGR00472">
    <property type="entry name" value="pheT_bact"/>
    <property type="match status" value="1"/>
</dbReference>
<dbReference type="PROSITE" id="PS50886">
    <property type="entry name" value="TRBD"/>
    <property type="match status" value="1"/>
</dbReference>
<dbReference type="SUPFAM" id="SSF50249">
    <property type="entry name" value="Nucleic acid-binding proteins"/>
    <property type="match status" value="1"/>
</dbReference>
<protein>
    <recommendedName>
        <fullName evidence="15">Phenylalanine--tRNA ligase beta subunit</fullName>
        <ecNumber evidence="15">6.1.1.20</ecNumber>
    </recommendedName>
    <alternativeName>
        <fullName evidence="15">Phenylalanyl-tRNA synthetase beta subunit</fullName>
        <shortName evidence="15">PheRS</shortName>
    </alternativeName>
</protein>
<evidence type="ECO:0000256" key="15">
    <source>
        <dbReference type="HAMAP-Rule" id="MF_00283"/>
    </source>
</evidence>
<keyword evidence="12 15" id="KW-0648">Protein biosynthesis</keyword>
<dbReference type="GO" id="GO:0000049">
    <property type="term" value="F:tRNA binding"/>
    <property type="evidence" value="ECO:0007669"/>
    <property type="project" value="UniProtKB-UniRule"/>
</dbReference>
<accession>K2ADB6</accession>
<dbReference type="GO" id="GO:0004826">
    <property type="term" value="F:phenylalanine-tRNA ligase activity"/>
    <property type="evidence" value="ECO:0007669"/>
    <property type="project" value="UniProtKB-UniRule"/>
</dbReference>
<keyword evidence="13 15" id="KW-0030">Aminoacyl-tRNA synthetase</keyword>
<dbReference type="InterPro" id="IPR020825">
    <property type="entry name" value="Phe-tRNA_synthase-like_B3/B4"/>
</dbReference>
<comment type="caution">
    <text evidence="20">The sequence shown here is derived from an EMBL/GenBank/DDBJ whole genome shotgun (WGS) entry which is preliminary data.</text>
</comment>
<evidence type="ECO:0000313" key="20">
    <source>
        <dbReference type="EMBL" id="EKD66035.1"/>
    </source>
</evidence>
<comment type="subunit">
    <text evidence="3 15">Tetramer of two alpha and two beta subunits.</text>
</comment>
<dbReference type="GO" id="GO:0000287">
    <property type="term" value="F:magnesium ion binding"/>
    <property type="evidence" value="ECO:0007669"/>
    <property type="project" value="UniProtKB-UniRule"/>
</dbReference>
<dbReference type="SMART" id="SM00874">
    <property type="entry name" value="B5"/>
    <property type="match status" value="1"/>
</dbReference>
<dbReference type="Pfam" id="PF03483">
    <property type="entry name" value="B3_4"/>
    <property type="match status" value="1"/>
</dbReference>
<evidence type="ECO:0000256" key="5">
    <source>
        <dbReference type="ARBA" id="ARBA00022555"/>
    </source>
</evidence>
<dbReference type="CDD" id="cd02796">
    <property type="entry name" value="tRNA_bind_bactPheRS"/>
    <property type="match status" value="1"/>
</dbReference>
<dbReference type="InterPro" id="IPR045864">
    <property type="entry name" value="aa-tRNA-synth_II/BPL/LPL"/>
</dbReference>
<sequence>MKISLNWVSAFTDISGVLNSLWVKDLAHKYSIYTAEIDGIEYFGQENKIIIWKVLEVKPHRDSDHLNVVQVDLWKAWKTQIVCGATNVTNAKYVPVATVWAKLGEWFEIKATKLRWEESNGMICSEDELGFQQDRAPGIMILEEIFDEKILEANLWKPFFDLEVELPWFDGKNFKLKLADIVFEIDNKFITNRPDLFSVIGNSREFGAIFSLNFKDYIKKFSSTQSKLKVSIESDKVLAYNLVRIDNVNASISPFAIRYSLFKSGINAKFDMVDMTNYIMTELGQPMHAFDADKISWKISVRMANAWEKINALNWESYVLKNTDLVIADEQKILAIAWIMWGAESAVSETTDNIYLESACFDPVSVRLTSQRLGLRSDSSTRYEKSFDPLMSEIALSRAVDFLDYLGKDYCIIDYSSYLDENKIKDINVSIEESFVENKLWIKIEKKEIERILKALWFEFSLSGNIYKIKVPSWRATKDISIKEDIVEEIGRINWYDKIEDAPIKWDFTIGSKNKTIELKDKIINYFGSHNFFEVYNYSFSNETLDEKIGITDHSNSIKIINAYSNEFTILRRNMIANLLQNVADNIKIWNDFAFFELGKTHKKAWDKLEEKLNLAGVSFWNDFDFVKWSLTGFLDFILPGIKYSVAQGTDLSYLHPNKSGHFKLDSGENIVSFGYVNPIVASNFSIDDSKLIYFELNFNLLLDKYVASNLEFSEISKFPGIDRELNFVINEKTPVWEIIEAINNSDILIRNTRVIDIYRNKEKVWENKKSITFSVFIQDFEKTMTDEVALEIQNKIIANLAKIWVELRK</sequence>
<dbReference type="Gene3D" id="3.50.40.10">
    <property type="entry name" value="Phenylalanyl-trna Synthetase, Chain B, domain 3"/>
    <property type="match status" value="1"/>
</dbReference>
<organism evidence="20">
    <name type="scientific">uncultured bacterium</name>
    <name type="common">gcode 4</name>
    <dbReference type="NCBI Taxonomy" id="1234023"/>
    <lineage>
        <taxon>Bacteria</taxon>
        <taxon>environmental samples</taxon>
    </lineage>
</organism>
<dbReference type="PROSITE" id="PS51483">
    <property type="entry name" value="B5"/>
    <property type="match status" value="1"/>
</dbReference>
<evidence type="ECO:0000256" key="4">
    <source>
        <dbReference type="ARBA" id="ARBA00022490"/>
    </source>
</evidence>
<gene>
    <name evidence="15" type="primary">pheT</name>
    <name evidence="20" type="ORF">ACD_49C00067G0021</name>
</gene>
<dbReference type="Gene3D" id="2.40.50.140">
    <property type="entry name" value="Nucleic acid-binding proteins"/>
    <property type="match status" value="1"/>
</dbReference>
<dbReference type="InterPro" id="IPR033714">
    <property type="entry name" value="tRNA_bind_bactPheRS"/>
</dbReference>
<keyword evidence="5 16" id="KW-0820">tRNA-binding</keyword>
<evidence type="ECO:0000259" key="19">
    <source>
        <dbReference type="PROSITE" id="PS51483"/>
    </source>
</evidence>
<dbReference type="InterPro" id="IPR005147">
    <property type="entry name" value="tRNA_synthase_B5-dom"/>
</dbReference>
<evidence type="ECO:0000256" key="16">
    <source>
        <dbReference type="PROSITE-ProRule" id="PRU00209"/>
    </source>
</evidence>
<keyword evidence="4 15" id="KW-0963">Cytoplasm</keyword>
<dbReference type="InterPro" id="IPR045060">
    <property type="entry name" value="Phe-tRNA-ligase_IIc_bsu"/>
</dbReference>
<dbReference type="HAMAP" id="MF_00283">
    <property type="entry name" value="Phe_tRNA_synth_beta1"/>
    <property type="match status" value="1"/>
</dbReference>
<dbReference type="SUPFAM" id="SSF54991">
    <property type="entry name" value="Anticodon-binding domain of PheRS"/>
    <property type="match status" value="1"/>
</dbReference>
<keyword evidence="9 15" id="KW-0067">ATP-binding</keyword>
<dbReference type="EC" id="6.1.1.20" evidence="15"/>
<dbReference type="InterPro" id="IPR004532">
    <property type="entry name" value="Phe-tRNA-ligase_IIc_bsu_bact"/>
</dbReference>
<feature type="binding site" evidence="15">
    <location>
        <position position="489"/>
    </location>
    <ligand>
        <name>Mg(2+)</name>
        <dbReference type="ChEBI" id="CHEBI:18420"/>
        <note>shared with alpha subunit</note>
    </ligand>
</feature>
<feature type="domain" description="FDX-ACB" evidence="18">
    <location>
        <begin position="717"/>
        <end position="809"/>
    </location>
</feature>
<comment type="catalytic activity">
    <reaction evidence="14 15">
        <text>tRNA(Phe) + L-phenylalanine + ATP = L-phenylalanyl-tRNA(Phe) + AMP + diphosphate + H(+)</text>
        <dbReference type="Rhea" id="RHEA:19413"/>
        <dbReference type="Rhea" id="RHEA-COMP:9668"/>
        <dbReference type="Rhea" id="RHEA-COMP:9699"/>
        <dbReference type="ChEBI" id="CHEBI:15378"/>
        <dbReference type="ChEBI" id="CHEBI:30616"/>
        <dbReference type="ChEBI" id="CHEBI:33019"/>
        <dbReference type="ChEBI" id="CHEBI:58095"/>
        <dbReference type="ChEBI" id="CHEBI:78442"/>
        <dbReference type="ChEBI" id="CHEBI:78531"/>
        <dbReference type="ChEBI" id="CHEBI:456215"/>
        <dbReference type="EC" id="6.1.1.20"/>
    </reaction>
</comment>
<dbReference type="SMART" id="SM00896">
    <property type="entry name" value="FDX-ACB"/>
    <property type="match status" value="1"/>
</dbReference>
<dbReference type="InterPro" id="IPR005121">
    <property type="entry name" value="Fdx_antiC-bd"/>
</dbReference>
<dbReference type="Pfam" id="PF03484">
    <property type="entry name" value="B5"/>
    <property type="match status" value="1"/>
</dbReference>
<keyword evidence="6 15" id="KW-0436">Ligase</keyword>
<comment type="cofactor">
    <cofactor evidence="15">
        <name>Mg(2+)</name>
        <dbReference type="ChEBI" id="CHEBI:18420"/>
    </cofactor>
    <text evidence="15">Binds 2 magnesium ions per tetramer.</text>
</comment>
<evidence type="ECO:0000256" key="11">
    <source>
        <dbReference type="ARBA" id="ARBA00022884"/>
    </source>
</evidence>
<evidence type="ECO:0000256" key="3">
    <source>
        <dbReference type="ARBA" id="ARBA00011209"/>
    </source>
</evidence>
<evidence type="ECO:0000256" key="12">
    <source>
        <dbReference type="ARBA" id="ARBA00022917"/>
    </source>
</evidence>
<comment type="similarity">
    <text evidence="2 15">Belongs to the phenylalanyl-tRNA synthetase beta subunit family. Type 1 subfamily.</text>
</comment>
<evidence type="ECO:0000259" key="18">
    <source>
        <dbReference type="PROSITE" id="PS51447"/>
    </source>
</evidence>
<feature type="binding site" evidence="15">
    <location>
        <position position="485"/>
    </location>
    <ligand>
        <name>Mg(2+)</name>
        <dbReference type="ChEBI" id="CHEBI:18420"/>
        <note>shared with alpha subunit</note>
    </ligand>
</feature>
<dbReference type="EMBL" id="AMFJ01021653">
    <property type="protein sequence ID" value="EKD66035.1"/>
    <property type="molecule type" value="Genomic_DNA"/>
</dbReference>
<evidence type="ECO:0000256" key="7">
    <source>
        <dbReference type="ARBA" id="ARBA00022723"/>
    </source>
</evidence>
<comment type="subcellular location">
    <subcellularLocation>
        <location evidence="1 15">Cytoplasm</location>
    </subcellularLocation>
</comment>
<dbReference type="Gene3D" id="3.30.56.10">
    <property type="match status" value="2"/>
</dbReference>
<dbReference type="SUPFAM" id="SSF55681">
    <property type="entry name" value="Class II aaRS and biotin synthetases"/>
    <property type="match status" value="1"/>
</dbReference>
<keyword evidence="11 16" id="KW-0694">RNA-binding</keyword>
<dbReference type="PANTHER" id="PTHR10947">
    <property type="entry name" value="PHENYLALANYL-TRNA SYNTHETASE BETA CHAIN AND LEUCINE-RICH REPEAT-CONTAINING PROTEIN 47"/>
    <property type="match status" value="1"/>
</dbReference>
<evidence type="ECO:0000256" key="2">
    <source>
        <dbReference type="ARBA" id="ARBA00008653"/>
    </source>
</evidence>
<keyword evidence="7 15" id="KW-0479">Metal-binding</keyword>
<dbReference type="InterPro" id="IPR005146">
    <property type="entry name" value="B3/B4_tRNA-bd"/>
</dbReference>
<keyword evidence="8 15" id="KW-0547">Nucleotide-binding</keyword>
<dbReference type="Pfam" id="PF01588">
    <property type="entry name" value="tRNA_bind"/>
    <property type="match status" value="1"/>
</dbReference>
<evidence type="ECO:0000256" key="1">
    <source>
        <dbReference type="ARBA" id="ARBA00004496"/>
    </source>
</evidence>
<evidence type="ECO:0000256" key="14">
    <source>
        <dbReference type="ARBA" id="ARBA00049255"/>
    </source>
</evidence>